<reference evidence="1 2" key="1">
    <citation type="submission" date="2012-10" db="EMBL/GenBank/DDBJ databases">
        <title>Genome sequence of Vibrio Cholerae HENC-02.</title>
        <authorList>
            <person name="Eppinger M."/>
            <person name="Hasan N.A."/>
            <person name="Sengamalay N."/>
            <person name="Hine E."/>
            <person name="Su Q."/>
            <person name="Daugherty S.C."/>
            <person name="Young S."/>
            <person name="Sadzewicz L."/>
            <person name="Tallon L."/>
            <person name="Cebula T.A."/>
            <person name="Ravel J."/>
            <person name="Colwell R.R."/>
        </authorList>
    </citation>
    <scope>NUCLEOTIDE SEQUENCE [LARGE SCALE GENOMIC DNA]</scope>
    <source>
        <strain evidence="1 2">HENC-02</strain>
    </source>
</reference>
<name>A0A454D1I6_VIBHA</name>
<comment type="caution">
    <text evidence="1">The sequence shown here is derived from an EMBL/GenBank/DDBJ whole genome shotgun (WGS) entry which is preliminary data.</text>
</comment>
<evidence type="ECO:0000313" key="1">
    <source>
        <dbReference type="EMBL" id="EKM32529.1"/>
    </source>
</evidence>
<accession>A0A454D1I6</accession>
<evidence type="ECO:0000313" key="2">
    <source>
        <dbReference type="Proteomes" id="UP000008367"/>
    </source>
</evidence>
<gene>
    <name evidence="1" type="ORF">VCHENC02_1920B</name>
</gene>
<dbReference type="Proteomes" id="UP000008367">
    <property type="component" value="Unassembled WGS sequence"/>
</dbReference>
<proteinExistence type="predicted"/>
<organism evidence="1 2">
    <name type="scientific">Vibrio harveyi</name>
    <name type="common">Beneckea harveyi</name>
    <dbReference type="NCBI Taxonomy" id="669"/>
    <lineage>
        <taxon>Bacteria</taxon>
        <taxon>Pseudomonadati</taxon>
        <taxon>Pseudomonadota</taxon>
        <taxon>Gammaproteobacteria</taxon>
        <taxon>Vibrionales</taxon>
        <taxon>Vibrionaceae</taxon>
        <taxon>Vibrio</taxon>
    </lineage>
</organism>
<protein>
    <submittedName>
        <fullName evidence="1">RNA pseudouridylate synthase family protein</fullName>
    </submittedName>
</protein>
<dbReference type="EMBL" id="AJSR01000709">
    <property type="protein sequence ID" value="EKM32529.1"/>
    <property type="molecule type" value="Genomic_DNA"/>
</dbReference>
<feature type="non-terminal residue" evidence="1">
    <location>
        <position position="1"/>
    </location>
</feature>
<sequence>EIRPFGLELIFLQLG</sequence>